<dbReference type="Gene3D" id="2.40.50.100">
    <property type="match status" value="1"/>
</dbReference>
<proteinExistence type="predicted"/>
<dbReference type="InterPro" id="IPR011053">
    <property type="entry name" value="Single_hybrid_motif"/>
</dbReference>
<name>A0ABT4BWI3_9FIRM</name>
<dbReference type="PANTHER" id="PTHR45266">
    <property type="entry name" value="OXALOACETATE DECARBOXYLASE ALPHA CHAIN"/>
    <property type="match status" value="1"/>
</dbReference>
<dbReference type="PANTHER" id="PTHR45266:SF3">
    <property type="entry name" value="OXALOACETATE DECARBOXYLASE ALPHA CHAIN"/>
    <property type="match status" value="1"/>
</dbReference>
<dbReference type="NCBIfam" id="TIGR00531">
    <property type="entry name" value="BCCP"/>
    <property type="match status" value="1"/>
</dbReference>
<dbReference type="Pfam" id="PF00364">
    <property type="entry name" value="Biotin_lipoyl"/>
    <property type="match status" value="1"/>
</dbReference>
<keyword evidence="10" id="KW-0436">Ligase</keyword>
<evidence type="ECO:0000256" key="8">
    <source>
        <dbReference type="RuleBase" id="RU364072"/>
    </source>
</evidence>
<dbReference type="CDD" id="cd06850">
    <property type="entry name" value="biotinyl_domain"/>
    <property type="match status" value="1"/>
</dbReference>
<organism evidence="10 11">
    <name type="scientific">Caproiciproducens galactitolivorans</name>
    <dbReference type="NCBI Taxonomy" id="642589"/>
    <lineage>
        <taxon>Bacteria</taxon>
        <taxon>Bacillati</taxon>
        <taxon>Bacillota</taxon>
        <taxon>Clostridia</taxon>
        <taxon>Eubacteriales</taxon>
        <taxon>Acutalibacteraceae</taxon>
        <taxon>Caproiciproducens</taxon>
    </lineage>
</organism>
<dbReference type="RefSeq" id="WP_268059299.1">
    <property type="nucleotide sequence ID" value="NZ_JAPOHA010000019.1"/>
</dbReference>
<evidence type="ECO:0000256" key="7">
    <source>
        <dbReference type="ARBA" id="ARBA00023267"/>
    </source>
</evidence>
<sequence>MELEKLKEIASVMRENGLTLLELTEGETILRMERKAAEAAEPVRETPQTIPAAVQTHTQEIAPMPPIPGTEVKSPMVGVFYSAPSPDSEPYVQVGSKVQKGDTLCIIEAMKLLNEINADRDGEITEICAAAGQVVEYGQTLFRMK</sequence>
<evidence type="ECO:0000313" key="11">
    <source>
        <dbReference type="Proteomes" id="UP001082703"/>
    </source>
</evidence>
<comment type="function">
    <text evidence="8">This protein is a component of the acetyl coenzyme A carboxylase complex; first, biotin carboxylase catalyzes the carboxylation of the carrier protein and then the transcarboxylase transfers the carboxyl group to form malonyl-CoA.</text>
</comment>
<dbReference type="InterPro" id="IPR000089">
    <property type="entry name" value="Biotin_lipoyl"/>
</dbReference>
<evidence type="ECO:0000256" key="1">
    <source>
        <dbReference type="ARBA" id="ARBA00005194"/>
    </source>
</evidence>
<keyword evidence="3 8" id="KW-0444">Lipid biosynthesis</keyword>
<dbReference type="EMBL" id="JAPOHA010000019">
    <property type="protein sequence ID" value="MCY1715262.1"/>
    <property type="molecule type" value="Genomic_DNA"/>
</dbReference>
<dbReference type="Proteomes" id="UP001082703">
    <property type="component" value="Unassembled WGS sequence"/>
</dbReference>
<dbReference type="InterPro" id="IPR050709">
    <property type="entry name" value="Biotin_Carboxyl_Carrier/Decarb"/>
</dbReference>
<keyword evidence="4 8" id="KW-0276">Fatty acid metabolism</keyword>
<evidence type="ECO:0000259" key="9">
    <source>
        <dbReference type="PROSITE" id="PS50968"/>
    </source>
</evidence>
<keyword evidence="6 8" id="KW-0275">Fatty acid biosynthesis</keyword>
<keyword evidence="5 8" id="KW-0443">Lipid metabolism</keyword>
<dbReference type="PROSITE" id="PS50968">
    <property type="entry name" value="BIOTINYL_LIPOYL"/>
    <property type="match status" value="1"/>
</dbReference>
<comment type="pathway">
    <text evidence="1 8">Lipid metabolism; fatty acid biosynthesis.</text>
</comment>
<dbReference type="InterPro" id="IPR001882">
    <property type="entry name" value="Biotin_BS"/>
</dbReference>
<dbReference type="SUPFAM" id="SSF51230">
    <property type="entry name" value="Single hybrid motif"/>
    <property type="match status" value="1"/>
</dbReference>
<reference evidence="10 11" key="1">
    <citation type="submission" date="2022-11" db="EMBL/GenBank/DDBJ databases">
        <authorList>
            <person name="Caiyu Z."/>
        </authorList>
    </citation>
    <scope>NUCLEOTIDE SEQUENCE [LARGE SCALE GENOMIC DNA]</scope>
    <source>
        <strain evidence="10 11">YR-4</strain>
    </source>
</reference>
<evidence type="ECO:0000256" key="6">
    <source>
        <dbReference type="ARBA" id="ARBA00023160"/>
    </source>
</evidence>
<dbReference type="GO" id="GO:0003989">
    <property type="term" value="F:acetyl-CoA carboxylase activity"/>
    <property type="evidence" value="ECO:0007669"/>
    <property type="project" value="UniProtKB-EC"/>
</dbReference>
<evidence type="ECO:0000256" key="5">
    <source>
        <dbReference type="ARBA" id="ARBA00023098"/>
    </source>
</evidence>
<gene>
    <name evidence="10" type="primary">accB</name>
    <name evidence="10" type="ORF">OUY18_13485</name>
</gene>
<keyword evidence="7 8" id="KW-0092">Biotin</keyword>
<evidence type="ECO:0000313" key="10">
    <source>
        <dbReference type="EMBL" id="MCY1715262.1"/>
    </source>
</evidence>
<protein>
    <recommendedName>
        <fullName evidence="2 8">Biotin carboxyl carrier protein of acetyl-CoA carboxylase</fullName>
    </recommendedName>
</protein>
<dbReference type="PROSITE" id="PS00188">
    <property type="entry name" value="BIOTIN"/>
    <property type="match status" value="1"/>
</dbReference>
<evidence type="ECO:0000256" key="2">
    <source>
        <dbReference type="ARBA" id="ARBA00017562"/>
    </source>
</evidence>
<evidence type="ECO:0000256" key="3">
    <source>
        <dbReference type="ARBA" id="ARBA00022516"/>
    </source>
</evidence>
<keyword evidence="11" id="KW-1185">Reference proteome</keyword>
<comment type="caution">
    <text evidence="10">The sequence shown here is derived from an EMBL/GenBank/DDBJ whole genome shotgun (WGS) entry which is preliminary data.</text>
</comment>
<feature type="domain" description="Lipoyl-binding" evidence="9">
    <location>
        <begin position="69"/>
        <end position="145"/>
    </location>
</feature>
<dbReference type="InterPro" id="IPR001249">
    <property type="entry name" value="AcCoA_biotinCC"/>
</dbReference>
<dbReference type="PRINTS" id="PR01071">
    <property type="entry name" value="ACOABIOTINCC"/>
</dbReference>
<accession>A0ABT4BWI3</accession>
<evidence type="ECO:0000256" key="4">
    <source>
        <dbReference type="ARBA" id="ARBA00022832"/>
    </source>
</evidence>